<name>A0A4R4ENI3_9BACL</name>
<evidence type="ECO:0000313" key="4">
    <source>
        <dbReference type="Proteomes" id="UP000295418"/>
    </source>
</evidence>
<accession>A0A4R4ENI3</accession>
<evidence type="ECO:0000256" key="1">
    <source>
        <dbReference type="ARBA" id="ARBA00022729"/>
    </source>
</evidence>
<organism evidence="3 4">
    <name type="scientific">Paenibacillus albiflavus</name>
    <dbReference type="NCBI Taxonomy" id="2545760"/>
    <lineage>
        <taxon>Bacteria</taxon>
        <taxon>Bacillati</taxon>
        <taxon>Bacillota</taxon>
        <taxon>Bacilli</taxon>
        <taxon>Bacillales</taxon>
        <taxon>Paenibacillaceae</taxon>
        <taxon>Paenibacillus</taxon>
    </lineage>
</organism>
<dbReference type="OrthoDB" id="9982271at2"/>
<dbReference type="Gene3D" id="3.30.1450.10">
    <property type="match status" value="1"/>
</dbReference>
<dbReference type="InterPro" id="IPR037873">
    <property type="entry name" value="BamE-like"/>
</dbReference>
<keyword evidence="2" id="KW-1133">Transmembrane helix</keyword>
<protein>
    <submittedName>
        <fullName evidence="3">Uncharacterized protein</fullName>
    </submittedName>
</protein>
<evidence type="ECO:0000313" key="3">
    <source>
        <dbReference type="EMBL" id="TCZ79908.1"/>
    </source>
</evidence>
<sequence>MKSFVFIVIILLVGTVLITSIVILGDSKYPRITLEQYNKLESNMTLTETEKILGKIGYLTYETTINNHLRQEYVFYYKIDSLKSIYYPLKMRLIFIDDNLYQKSLIQK</sequence>
<proteinExistence type="predicted"/>
<keyword evidence="2" id="KW-0812">Transmembrane</keyword>
<dbReference type="RefSeq" id="WP_132416553.1">
    <property type="nucleotide sequence ID" value="NZ_SKFG01000002.1"/>
</dbReference>
<dbReference type="AlphaFoldDB" id="A0A4R4ENI3"/>
<keyword evidence="1" id="KW-0732">Signal</keyword>
<comment type="caution">
    <text evidence="3">The sequence shown here is derived from an EMBL/GenBank/DDBJ whole genome shotgun (WGS) entry which is preliminary data.</text>
</comment>
<dbReference type="Proteomes" id="UP000295418">
    <property type="component" value="Unassembled WGS sequence"/>
</dbReference>
<keyword evidence="2" id="KW-0472">Membrane</keyword>
<keyword evidence="4" id="KW-1185">Reference proteome</keyword>
<reference evidence="3 4" key="1">
    <citation type="submission" date="2019-03" db="EMBL/GenBank/DDBJ databases">
        <authorList>
            <person name="Kim M.K.M."/>
        </authorList>
    </citation>
    <scope>NUCLEOTIDE SEQUENCE [LARGE SCALE GENOMIC DNA]</scope>
    <source>
        <strain evidence="3 4">18JY21-1</strain>
    </source>
</reference>
<gene>
    <name evidence="3" type="ORF">E0485_03300</name>
</gene>
<feature type="transmembrane region" description="Helical" evidence="2">
    <location>
        <begin position="6"/>
        <end position="25"/>
    </location>
</feature>
<dbReference type="EMBL" id="SKFG01000002">
    <property type="protein sequence ID" value="TCZ79908.1"/>
    <property type="molecule type" value="Genomic_DNA"/>
</dbReference>
<evidence type="ECO:0000256" key="2">
    <source>
        <dbReference type="SAM" id="Phobius"/>
    </source>
</evidence>